<evidence type="ECO:0000313" key="3">
    <source>
        <dbReference type="Proteomes" id="UP000186400"/>
    </source>
</evidence>
<feature type="compositionally biased region" description="Basic and acidic residues" evidence="1">
    <location>
        <begin position="87"/>
        <end position="107"/>
    </location>
</feature>
<dbReference type="OrthoDB" id="370047at2"/>
<dbReference type="AlphaFoldDB" id="A0A1N6SWI0"/>
<evidence type="ECO:0000256" key="1">
    <source>
        <dbReference type="SAM" id="MobiDB-lite"/>
    </source>
</evidence>
<dbReference type="EMBL" id="FTMS01000009">
    <property type="protein sequence ID" value="SIQ45382.1"/>
    <property type="molecule type" value="Genomic_DNA"/>
</dbReference>
<proteinExistence type="predicted"/>
<organism evidence="2 3">
    <name type="scientific">Alkalispirochaeta americana</name>
    <dbReference type="NCBI Taxonomy" id="159291"/>
    <lineage>
        <taxon>Bacteria</taxon>
        <taxon>Pseudomonadati</taxon>
        <taxon>Spirochaetota</taxon>
        <taxon>Spirochaetia</taxon>
        <taxon>Spirochaetales</taxon>
        <taxon>Spirochaetaceae</taxon>
        <taxon>Alkalispirochaeta</taxon>
    </lineage>
</organism>
<sequence>MPEYRIHFMWQEKLRTLKAKDLDMTHPYFVSLEDLVFPPPSSVIIGPDDDELRRTFGEARSIMLPFQSVQLIEVLQETGAGPSGKVIKFEKPEKNVPKEHTQEENDE</sequence>
<feature type="region of interest" description="Disordered" evidence="1">
    <location>
        <begin position="82"/>
        <end position="107"/>
    </location>
</feature>
<dbReference type="InterPro" id="IPR014949">
    <property type="entry name" value="DUF1820"/>
</dbReference>
<protein>
    <submittedName>
        <fullName evidence="2">Uncharacterized protein</fullName>
    </submittedName>
</protein>
<gene>
    <name evidence="2" type="ORF">SAMN05920897_10926</name>
</gene>
<keyword evidence="3" id="KW-1185">Reference proteome</keyword>
<dbReference type="Proteomes" id="UP000186400">
    <property type="component" value="Unassembled WGS sequence"/>
</dbReference>
<dbReference type="STRING" id="159291.SAMN05920897_10926"/>
<accession>A0A1N6SWI0</accession>
<name>A0A1N6SWI0_9SPIO</name>
<dbReference type="RefSeq" id="WP_143559173.1">
    <property type="nucleotide sequence ID" value="NZ_FTMS01000009.1"/>
</dbReference>
<reference evidence="2 3" key="1">
    <citation type="submission" date="2017-01" db="EMBL/GenBank/DDBJ databases">
        <authorList>
            <person name="Mah S.A."/>
            <person name="Swanson W.J."/>
            <person name="Moy G.W."/>
            <person name="Vacquier V.D."/>
        </authorList>
    </citation>
    <scope>NUCLEOTIDE SEQUENCE [LARGE SCALE GENOMIC DNA]</scope>
    <source>
        <strain evidence="2 3">ASpG1</strain>
    </source>
</reference>
<dbReference type="Pfam" id="PF08850">
    <property type="entry name" value="DUF1820"/>
    <property type="match status" value="1"/>
</dbReference>
<evidence type="ECO:0000313" key="2">
    <source>
        <dbReference type="EMBL" id="SIQ45382.1"/>
    </source>
</evidence>